<keyword evidence="2" id="KW-1185">Reference proteome</keyword>
<proteinExistence type="predicted"/>
<protein>
    <submittedName>
        <fullName evidence="1">Uncharacterized protein</fullName>
    </submittedName>
</protein>
<evidence type="ECO:0000313" key="2">
    <source>
        <dbReference type="Proteomes" id="UP001057402"/>
    </source>
</evidence>
<accession>A0ACB9R614</accession>
<dbReference type="EMBL" id="CM042883">
    <property type="protein sequence ID" value="KAI4374319.1"/>
    <property type="molecule type" value="Genomic_DNA"/>
</dbReference>
<organism evidence="1 2">
    <name type="scientific">Melastoma candidum</name>
    <dbReference type="NCBI Taxonomy" id="119954"/>
    <lineage>
        <taxon>Eukaryota</taxon>
        <taxon>Viridiplantae</taxon>
        <taxon>Streptophyta</taxon>
        <taxon>Embryophyta</taxon>
        <taxon>Tracheophyta</taxon>
        <taxon>Spermatophyta</taxon>
        <taxon>Magnoliopsida</taxon>
        <taxon>eudicotyledons</taxon>
        <taxon>Gunneridae</taxon>
        <taxon>Pentapetalae</taxon>
        <taxon>rosids</taxon>
        <taxon>malvids</taxon>
        <taxon>Myrtales</taxon>
        <taxon>Melastomataceae</taxon>
        <taxon>Melastomatoideae</taxon>
        <taxon>Melastomateae</taxon>
        <taxon>Melastoma</taxon>
    </lineage>
</organism>
<name>A0ACB9R614_9MYRT</name>
<dbReference type="Proteomes" id="UP001057402">
    <property type="component" value="Chromosome 4"/>
</dbReference>
<reference evidence="2" key="1">
    <citation type="journal article" date="2023" name="Front. Plant Sci.">
        <title>Chromosomal-level genome assembly of Melastoma candidum provides insights into trichome evolution.</title>
        <authorList>
            <person name="Zhong Y."/>
            <person name="Wu W."/>
            <person name="Sun C."/>
            <person name="Zou P."/>
            <person name="Liu Y."/>
            <person name="Dai S."/>
            <person name="Zhou R."/>
        </authorList>
    </citation>
    <scope>NUCLEOTIDE SEQUENCE [LARGE SCALE GENOMIC DNA]</scope>
</reference>
<sequence length="85" mass="9669">MSPYLCRVILFQVLCLALPGDRRVPPIQTVDLSYNRLSGRISPPFSTVQNLYLNNNRFIGRVPRSLVDRLLKAGIKVLYLCSTTF</sequence>
<comment type="caution">
    <text evidence="1">The sequence shown here is derived from an EMBL/GenBank/DDBJ whole genome shotgun (WGS) entry which is preliminary data.</text>
</comment>
<evidence type="ECO:0000313" key="1">
    <source>
        <dbReference type="EMBL" id="KAI4374319.1"/>
    </source>
</evidence>
<gene>
    <name evidence="1" type="ORF">MLD38_012326</name>
</gene>